<reference evidence="7" key="1">
    <citation type="submission" date="2017-02" db="EMBL/GenBank/DDBJ databases">
        <authorList>
            <person name="Varghese N."/>
            <person name="Submissions S."/>
        </authorList>
    </citation>
    <scope>NUCLEOTIDE SEQUENCE [LARGE SCALE GENOMIC DNA]</scope>
    <source>
        <strain evidence="7">ATCC 700200</strain>
    </source>
</reference>
<evidence type="ECO:0000256" key="4">
    <source>
        <dbReference type="SAM" id="MobiDB-lite"/>
    </source>
</evidence>
<proteinExistence type="predicted"/>
<feature type="repeat" description="TPR" evidence="3">
    <location>
        <begin position="164"/>
        <end position="197"/>
    </location>
</feature>
<dbReference type="InterPro" id="IPR051012">
    <property type="entry name" value="CellSynth/LPSAsmb/PSIAsmb"/>
</dbReference>
<evidence type="ECO:0000313" key="6">
    <source>
        <dbReference type="EMBL" id="SKA96372.1"/>
    </source>
</evidence>
<protein>
    <submittedName>
        <fullName evidence="6">Cytochrome c-type biogenesis protein CcmH/NrfG</fullName>
    </submittedName>
</protein>
<dbReference type="PANTHER" id="PTHR45586:SF1">
    <property type="entry name" value="LIPOPOLYSACCHARIDE ASSEMBLY PROTEIN B"/>
    <property type="match status" value="1"/>
</dbReference>
<dbReference type="RefSeq" id="WP_078813582.1">
    <property type="nucleotide sequence ID" value="NZ_FUYE01000007.1"/>
</dbReference>
<feature type="signal peptide" evidence="5">
    <location>
        <begin position="1"/>
        <end position="30"/>
    </location>
</feature>
<evidence type="ECO:0000256" key="3">
    <source>
        <dbReference type="PROSITE-ProRule" id="PRU00339"/>
    </source>
</evidence>
<evidence type="ECO:0000256" key="5">
    <source>
        <dbReference type="SAM" id="SignalP"/>
    </source>
</evidence>
<feature type="repeat" description="TPR" evidence="3">
    <location>
        <begin position="92"/>
        <end position="125"/>
    </location>
</feature>
<evidence type="ECO:0000256" key="1">
    <source>
        <dbReference type="ARBA" id="ARBA00022737"/>
    </source>
</evidence>
<feature type="chain" id="PRO_5012843441" evidence="5">
    <location>
        <begin position="31"/>
        <end position="2091"/>
    </location>
</feature>
<dbReference type="PANTHER" id="PTHR45586">
    <property type="entry name" value="TPR REPEAT-CONTAINING PROTEIN PA4667"/>
    <property type="match status" value="1"/>
</dbReference>
<feature type="compositionally biased region" description="Polar residues" evidence="4">
    <location>
        <begin position="1067"/>
        <end position="1076"/>
    </location>
</feature>
<dbReference type="STRING" id="48467.SAMN02745166_02380"/>
<keyword evidence="5" id="KW-0732">Signal</keyword>
<evidence type="ECO:0000313" key="7">
    <source>
        <dbReference type="Proteomes" id="UP000190774"/>
    </source>
</evidence>
<dbReference type="SUPFAM" id="SSF48452">
    <property type="entry name" value="TPR-like"/>
    <property type="match status" value="3"/>
</dbReference>
<dbReference type="InterPro" id="IPR011990">
    <property type="entry name" value="TPR-like_helical_dom_sf"/>
</dbReference>
<keyword evidence="2 3" id="KW-0802">TPR repeat</keyword>
<dbReference type="Proteomes" id="UP000190774">
    <property type="component" value="Unassembled WGS sequence"/>
</dbReference>
<dbReference type="SMART" id="SM00028">
    <property type="entry name" value="TPR"/>
    <property type="match status" value="7"/>
</dbReference>
<feature type="region of interest" description="Disordered" evidence="4">
    <location>
        <begin position="1067"/>
        <end position="1091"/>
    </location>
</feature>
<keyword evidence="7" id="KW-1185">Reference proteome</keyword>
<organism evidence="6 7">
    <name type="scientific">Prosthecobacter debontii</name>
    <dbReference type="NCBI Taxonomy" id="48467"/>
    <lineage>
        <taxon>Bacteria</taxon>
        <taxon>Pseudomonadati</taxon>
        <taxon>Verrucomicrobiota</taxon>
        <taxon>Verrucomicrobiia</taxon>
        <taxon>Verrucomicrobiales</taxon>
        <taxon>Verrucomicrobiaceae</taxon>
        <taxon>Prosthecobacter</taxon>
    </lineage>
</organism>
<dbReference type="Pfam" id="PF13432">
    <property type="entry name" value="TPR_16"/>
    <property type="match status" value="2"/>
</dbReference>
<name>A0A1T4Y3J1_9BACT</name>
<dbReference type="Gene3D" id="1.25.40.10">
    <property type="entry name" value="Tetratricopeptide repeat domain"/>
    <property type="match status" value="4"/>
</dbReference>
<dbReference type="PROSITE" id="PS50005">
    <property type="entry name" value="TPR"/>
    <property type="match status" value="2"/>
</dbReference>
<dbReference type="EMBL" id="FUYE01000007">
    <property type="protein sequence ID" value="SKA96372.1"/>
    <property type="molecule type" value="Genomic_DNA"/>
</dbReference>
<dbReference type="InterPro" id="IPR019734">
    <property type="entry name" value="TPR_rpt"/>
</dbReference>
<dbReference type="OrthoDB" id="173895at2"/>
<keyword evidence="1" id="KW-0677">Repeat</keyword>
<gene>
    <name evidence="6" type="ORF">SAMN02745166_02380</name>
</gene>
<evidence type="ECO:0000256" key="2">
    <source>
        <dbReference type="ARBA" id="ARBA00022803"/>
    </source>
</evidence>
<accession>A0A1T4Y3J1</accession>
<sequence length="2091" mass="236846">MQSRLWNPCSRRRLRHLGLLAFCCMELATAQETPKAWTERETRLANEYLSLLVSQPDYGRVVELLWNLYEKHGATPLLLENISAQAQTTRHPTVLLVQGHLFRRAGDLKKAASLYDEVLKAEPTQPLALRARAEVARELADPLTAWMLIQRWEDRLPDNDPAKPQALIELGTLALAAKKTEEAAQAWEKAARLRPDDIGIIRQVGELLLRAGFPARAASFYETLANQSDPQKRLDALYNLARILEHADEFLKADAALLKGLSLLDFRDARYAEFFRRRVRLHERFGNLDDLRLQLQSEAEKKPVSERSLRDLVQFYEITVDLDQHLAALRVLVKEVPQVVDYRWDLVRSLLDHDGAAEAGQLLDERMKGDGSDLPALIFLRCDVDLRQGRPAEATARLKQLLDRQSSAPEVEKQALNFAQTRTLDAVIEWILQARVQREPSRPEAVFELAGFYRTRKDNAKAEALLRQYTGQAVNEPEKQRRLNDAAAFLASGSDLDSAIMLAREALSKSGAGREELLRLADLLAEHGDYEEAAALLEKAWASSSTDEDRLDVDERLFSVLMGEKKVETTTHVGTAGDFKLPDAFTGKGFASGAPEEGALNPLPQAVMEKARAIFDFPTPATTKDKSEASLLGQKEWVKMETNPALAVRSPERLFRAAWWALRTEMHAEAYLFFRLLQMDPATGKVREMSLEAEKLLLELSLADKNKALTERVLHRLITRDAGNKVRYILRLSELLLEAEQAAVASLQSNRWFRDGSVPPPGLEATALLEQAYRETPDSDQLLSALTQTYTIQRRMEDALKLWKEAVKRASGTAAVPLLERYADLLLRQRKFPEYVQAQLEIVERETDAKRRREALRRFTDRLLWSADGGEMPPEIIQERLKLLEEALTEQTRRHPFDGFYHEALALIYEKKGDDARSFQAMKQAYYTSPETPFSLSQLREAALRVSDLKSAIYFQKQIAASAPPTELAVESRRLVELLEQTFQIAEADRVRRRLESRFSQDATALENLADHYKATGQDEAERRVYEQVAIVRPWDASSQLRIALKCLRLADDEAAERYLREILAKTSPSPSSATERQPLPLTPIRKSSAPGPVTEITALLDTAPGLEHDETTQLRAFLNLQRPEFSELPVEVNFVRLRVVEELAKLFIQQKDEAKIQAWIEDWSLPHKSNIERLWALYYVDAGAEFRVALQKTLKKQFSLENQFCLLWLMLRSHGMKEGLAWVNEKALDSSQLGRRKRLLLGVVAMLSDLDNFKFAKGELTELGASRLLMNASILEITRDLQDQQRYTEALELGESLRRNSVALADDYAFFLSRIAESAERWDLAREYLDQVVRGPILPGTYRGTYDPYLYSLSTASRLAVSEQAKEDTLRAAWKRLQSIPDSALTRLRKSAVAGLAGAQDTAAEEMRGFIAGDFLGARRMGESQGFLAPQGSSRHEEPMHLRGLWEETREIQASFVQQGLAGVVQKANDGLAASWGAVGLSSRSGQEFGEWRLAYLMRQLRQVDFPTRQRMIREYLGSVDMRLEVSVDTVSELGGRLESLGMAREAIDVYRLLPSRAPANPEYAQWLIRASESARETQVGLQFTLQLLLAEPPMKPPQPGDEVLREKHAWFLAQDFNLKELHTRGFLPEVTHVLQGRIPHEVPYLRELALLHERLGQDQEALAAWNRLHLAFTTNEERGILPDAESSLHQARLLHKMGKSQEALESLRTVSLVESSGSLGKEVLLLRADLVAAQGGWDEFRELMAIAVARKSLDAIAHLAELLRTHDRATEALNFLTQGERQVQEDADRFFLRLELLKLMAHESNWTPERGRAQVASLFRARCRDRDMLKGFASWMTKQGQGANQQAWIRILRAEVRAGVDRPMATLALCALAEVLTDKMSRDIALGWTAAKEGDRICVELGAEALLKAQRVRWAWEACEVLQELPTLRLDGRRMPLMVRVAHAMGERATVQEFFAEVIRRSVPGGVQPAEWAQAFEDIGEPGWARELYEAALLKLESTQSMQPDLSVAWVRFLIRNHDWETAEVYLLKNHWTMVNETADLIFELYQSWGKLASIETELPKFHLPEGIQKEVLFLSRRALGLPQPSLQP</sequence>